<sequence>MIDTVDSGCPEHRSALIAHELSWLNINIAPLSEVHLHEEGSLKEHGAGYTLYWSGKPKTKGHLSGVGFMIKNSFASKIENLLTGHSSHIISLPFPLHNKQHAARLGICAPTLQADPAEKRQILH</sequence>
<name>A0ABQ9DHA2_9PASS</name>
<protein>
    <submittedName>
        <fullName evidence="1">Uncharacterized protein</fullName>
    </submittedName>
</protein>
<gene>
    <name evidence="1" type="ORF">WISP_53916</name>
</gene>
<dbReference type="Proteomes" id="UP001145742">
    <property type="component" value="Unassembled WGS sequence"/>
</dbReference>
<dbReference type="InterPro" id="IPR036691">
    <property type="entry name" value="Endo/exonu/phosph_ase_sf"/>
</dbReference>
<dbReference type="EMBL" id="WHWB01033497">
    <property type="protein sequence ID" value="KAJ7419454.1"/>
    <property type="molecule type" value="Genomic_DNA"/>
</dbReference>
<accession>A0ABQ9DHA2</accession>
<keyword evidence="2" id="KW-1185">Reference proteome</keyword>
<comment type="caution">
    <text evidence="1">The sequence shown here is derived from an EMBL/GenBank/DDBJ whole genome shotgun (WGS) entry which is preliminary data.</text>
</comment>
<reference evidence="1" key="1">
    <citation type="submission" date="2019-10" db="EMBL/GenBank/DDBJ databases">
        <authorList>
            <person name="Soares A.E.R."/>
            <person name="Aleixo A."/>
            <person name="Schneider P."/>
            <person name="Miyaki C.Y."/>
            <person name="Schneider M.P."/>
            <person name="Mello C."/>
            <person name="Vasconcelos A.T.R."/>
        </authorList>
    </citation>
    <scope>NUCLEOTIDE SEQUENCE</scope>
    <source>
        <tissue evidence="1">Muscle</tissue>
    </source>
</reference>
<organism evidence="1 2">
    <name type="scientific">Willisornis vidua</name>
    <name type="common">Xingu scale-backed antbird</name>
    <dbReference type="NCBI Taxonomy" id="1566151"/>
    <lineage>
        <taxon>Eukaryota</taxon>
        <taxon>Metazoa</taxon>
        <taxon>Chordata</taxon>
        <taxon>Craniata</taxon>
        <taxon>Vertebrata</taxon>
        <taxon>Euteleostomi</taxon>
        <taxon>Archelosauria</taxon>
        <taxon>Archosauria</taxon>
        <taxon>Dinosauria</taxon>
        <taxon>Saurischia</taxon>
        <taxon>Theropoda</taxon>
        <taxon>Coelurosauria</taxon>
        <taxon>Aves</taxon>
        <taxon>Neognathae</taxon>
        <taxon>Neoaves</taxon>
        <taxon>Telluraves</taxon>
        <taxon>Australaves</taxon>
        <taxon>Passeriformes</taxon>
        <taxon>Thamnophilidae</taxon>
        <taxon>Willisornis</taxon>
    </lineage>
</organism>
<evidence type="ECO:0000313" key="2">
    <source>
        <dbReference type="Proteomes" id="UP001145742"/>
    </source>
</evidence>
<proteinExistence type="predicted"/>
<evidence type="ECO:0000313" key="1">
    <source>
        <dbReference type="EMBL" id="KAJ7419454.1"/>
    </source>
</evidence>
<dbReference type="Gene3D" id="3.60.10.10">
    <property type="entry name" value="Endonuclease/exonuclease/phosphatase"/>
    <property type="match status" value="1"/>
</dbReference>